<comment type="caution">
    <text evidence="5">The sequence shown here is derived from an EMBL/GenBank/DDBJ whole genome shotgun (WGS) entry which is preliminary data.</text>
</comment>
<dbReference type="Pfam" id="PF14559">
    <property type="entry name" value="TPR_19"/>
    <property type="match status" value="1"/>
</dbReference>
<evidence type="ECO:0000256" key="1">
    <source>
        <dbReference type="ARBA" id="ARBA00022737"/>
    </source>
</evidence>
<evidence type="ECO:0000256" key="4">
    <source>
        <dbReference type="SAM" id="SignalP"/>
    </source>
</evidence>
<feature type="chain" id="PRO_5015617150" description="Tetratricopeptide repeat protein" evidence="4">
    <location>
        <begin position="22"/>
        <end position="600"/>
    </location>
</feature>
<feature type="repeat" description="TPR" evidence="3">
    <location>
        <begin position="523"/>
        <end position="556"/>
    </location>
</feature>
<feature type="repeat" description="TPR" evidence="3">
    <location>
        <begin position="103"/>
        <end position="136"/>
    </location>
</feature>
<dbReference type="PROSITE" id="PS50005">
    <property type="entry name" value="TPR"/>
    <property type="match status" value="2"/>
</dbReference>
<dbReference type="Pfam" id="PF07719">
    <property type="entry name" value="TPR_2"/>
    <property type="match status" value="1"/>
</dbReference>
<dbReference type="AlphaFoldDB" id="A0A2S7K3K5"/>
<evidence type="ECO:0000256" key="3">
    <source>
        <dbReference type="PROSITE-ProRule" id="PRU00339"/>
    </source>
</evidence>
<keyword evidence="1" id="KW-0677">Repeat</keyword>
<feature type="signal peptide" evidence="4">
    <location>
        <begin position="1"/>
        <end position="21"/>
    </location>
</feature>
<evidence type="ECO:0008006" key="7">
    <source>
        <dbReference type="Google" id="ProtNLM"/>
    </source>
</evidence>
<dbReference type="OrthoDB" id="9778494at2"/>
<organism evidence="5 6">
    <name type="scientific">Hyphococcus luteus</name>
    <dbReference type="NCBI Taxonomy" id="2058213"/>
    <lineage>
        <taxon>Bacteria</taxon>
        <taxon>Pseudomonadati</taxon>
        <taxon>Pseudomonadota</taxon>
        <taxon>Alphaproteobacteria</taxon>
        <taxon>Parvularculales</taxon>
        <taxon>Parvularculaceae</taxon>
        <taxon>Hyphococcus</taxon>
    </lineage>
</organism>
<keyword evidence="6" id="KW-1185">Reference proteome</keyword>
<evidence type="ECO:0000256" key="2">
    <source>
        <dbReference type="ARBA" id="ARBA00022803"/>
    </source>
</evidence>
<accession>A0A2S7K3K5</accession>
<keyword evidence="4" id="KW-0732">Signal</keyword>
<protein>
    <recommendedName>
        <fullName evidence="7">Tetratricopeptide repeat protein</fullName>
    </recommendedName>
</protein>
<dbReference type="Proteomes" id="UP000239504">
    <property type="component" value="Unassembled WGS sequence"/>
</dbReference>
<dbReference type="SMART" id="SM00028">
    <property type="entry name" value="TPR"/>
    <property type="match status" value="4"/>
</dbReference>
<dbReference type="EMBL" id="PJCH01000010">
    <property type="protein sequence ID" value="PQA87079.1"/>
    <property type="molecule type" value="Genomic_DNA"/>
</dbReference>
<dbReference type="SUPFAM" id="SSF48452">
    <property type="entry name" value="TPR-like"/>
    <property type="match status" value="2"/>
</dbReference>
<dbReference type="InterPro" id="IPR011990">
    <property type="entry name" value="TPR-like_helical_dom_sf"/>
</dbReference>
<keyword evidence="2 3" id="KW-0802">TPR repeat</keyword>
<name>A0A2S7K3K5_9PROT</name>
<dbReference type="InterPro" id="IPR019734">
    <property type="entry name" value="TPR_rpt"/>
</dbReference>
<proteinExistence type="predicted"/>
<sequence length="600" mass="65001">MGSFMKTKLLLGAAAAAVALGGVSLKTRMADDREAAAPFLNPLLIARTLCGDNPDGLAKRRAFFISAAKAYAASGAEKDTGVPMLRSNLGAISYAVTTAKPEAQAWFDQGLAHTYNFNHSEAVKAFKRAQEIDPDCAMCYWGEAFALGPNINAPMFEEAVTPAWEAVNKALSLRDKASEKEQALINALGYRYAEVQPEDRSKLDNAFADAMADVVKDYPDDDFIAALAAEANMDTQAWDYWTDGGRTPKGRTARTISLLEGVLARNPDWPAAIHLYIHITEASRNPYRAAEHADRLAGLAPGLGHLTHMPSHTYYRVGRFKDSLEHNIRAVDIDQAYLDTADASMLYEYGYYTHNIHFAMTSAQMAGDGATALSMAERLDEKLPAEMASAAPWVQPIKAAPYFTMVQFGDPADILQLDAPGEGSPFLKGAWLYARGEAYAKLGDADAAMKEAEAISKLVAEADLSALVEGGVPATDILNIARLTVIARASAAEGDFSTAVESMEEAVALQEALPYTEPPFWYYPAKQTLAGMVLQAGDIERAEQLFLEALTESPNNAWVLYGLTETYKREGDKSAAKYAGALFKNAWIGGRKTYPEIAAL</sequence>
<reference evidence="5 6" key="1">
    <citation type="submission" date="2017-12" db="EMBL/GenBank/DDBJ databases">
        <authorList>
            <person name="Hurst M.R.H."/>
        </authorList>
    </citation>
    <scope>NUCLEOTIDE SEQUENCE [LARGE SCALE GENOMIC DNA]</scope>
    <source>
        <strain evidence="5 6">SY-3-19</strain>
    </source>
</reference>
<dbReference type="InterPro" id="IPR013105">
    <property type="entry name" value="TPR_2"/>
</dbReference>
<evidence type="ECO:0000313" key="5">
    <source>
        <dbReference type="EMBL" id="PQA87079.1"/>
    </source>
</evidence>
<dbReference type="Gene3D" id="1.25.40.10">
    <property type="entry name" value="Tetratricopeptide repeat domain"/>
    <property type="match status" value="2"/>
</dbReference>
<dbReference type="PANTHER" id="PTHR45588">
    <property type="entry name" value="TPR DOMAIN-CONTAINING PROTEIN"/>
    <property type="match status" value="1"/>
</dbReference>
<dbReference type="PANTHER" id="PTHR45588:SF1">
    <property type="entry name" value="WW DOMAIN-CONTAINING PROTEIN"/>
    <property type="match status" value="1"/>
</dbReference>
<evidence type="ECO:0000313" key="6">
    <source>
        <dbReference type="Proteomes" id="UP000239504"/>
    </source>
</evidence>
<gene>
    <name evidence="5" type="ORF">CW354_13605</name>
</gene>